<comment type="caution">
    <text evidence="2">The sequence shown here is derived from an EMBL/GenBank/DDBJ whole genome shotgun (WGS) entry which is preliminary data.</text>
</comment>
<keyword evidence="3" id="KW-1185">Reference proteome</keyword>
<evidence type="ECO:0000313" key="3">
    <source>
        <dbReference type="Proteomes" id="UP000765509"/>
    </source>
</evidence>
<proteinExistence type="predicted"/>
<evidence type="ECO:0000313" key="2">
    <source>
        <dbReference type="EMBL" id="MBW0535721.1"/>
    </source>
</evidence>
<organism evidence="2 3">
    <name type="scientific">Austropuccinia psidii MF-1</name>
    <dbReference type="NCBI Taxonomy" id="1389203"/>
    <lineage>
        <taxon>Eukaryota</taxon>
        <taxon>Fungi</taxon>
        <taxon>Dikarya</taxon>
        <taxon>Basidiomycota</taxon>
        <taxon>Pucciniomycotina</taxon>
        <taxon>Pucciniomycetes</taxon>
        <taxon>Pucciniales</taxon>
        <taxon>Sphaerophragmiaceae</taxon>
        <taxon>Austropuccinia</taxon>
    </lineage>
</organism>
<dbReference type="AlphaFoldDB" id="A0A9Q3IA67"/>
<reference evidence="2" key="1">
    <citation type="submission" date="2021-03" db="EMBL/GenBank/DDBJ databases">
        <title>Draft genome sequence of rust myrtle Austropuccinia psidii MF-1, a brazilian biotype.</title>
        <authorList>
            <person name="Quecine M.C."/>
            <person name="Pachon D.M.R."/>
            <person name="Bonatelli M.L."/>
            <person name="Correr F.H."/>
            <person name="Franceschini L.M."/>
            <person name="Leite T.F."/>
            <person name="Margarido G.R.A."/>
            <person name="Almeida C.A."/>
            <person name="Ferrarezi J.A."/>
            <person name="Labate C.A."/>
        </authorList>
    </citation>
    <scope>NUCLEOTIDE SEQUENCE</scope>
    <source>
        <strain evidence="2">MF-1</strain>
    </source>
</reference>
<evidence type="ECO:0000256" key="1">
    <source>
        <dbReference type="SAM" id="MobiDB-lite"/>
    </source>
</evidence>
<dbReference type="EMBL" id="AVOT02040485">
    <property type="protein sequence ID" value="MBW0535721.1"/>
    <property type="molecule type" value="Genomic_DNA"/>
</dbReference>
<name>A0A9Q3IA67_9BASI</name>
<feature type="region of interest" description="Disordered" evidence="1">
    <location>
        <begin position="54"/>
        <end position="89"/>
    </location>
</feature>
<protein>
    <submittedName>
        <fullName evidence="2">Uncharacterized protein</fullName>
    </submittedName>
</protein>
<gene>
    <name evidence="2" type="ORF">O181_075436</name>
</gene>
<sequence>MQQCTSTQKVSNPRRPLKKVHELLPDYEKVSESSQYWEVPQWIASIYGKDKNGTFNTRIEGKNPPPPTPVARNTNSEMEKHPKAQKKGK</sequence>
<accession>A0A9Q3IA67</accession>
<dbReference type="Proteomes" id="UP000765509">
    <property type="component" value="Unassembled WGS sequence"/>
</dbReference>